<dbReference type="AlphaFoldDB" id="A0A7K4BZN3"/>
<dbReference type="InterPro" id="IPR027417">
    <property type="entry name" value="P-loop_NTPase"/>
</dbReference>
<dbReference type="SMART" id="SM00382">
    <property type="entry name" value="AAA"/>
    <property type="match status" value="2"/>
</dbReference>
<proteinExistence type="predicted"/>
<dbReference type="InterPro" id="IPR032781">
    <property type="entry name" value="ABC_tran_Xtn"/>
</dbReference>
<keyword evidence="1" id="KW-0547">Nucleotide-binding</keyword>
<dbReference type="EMBL" id="JAAZKV010000020">
    <property type="protein sequence ID" value="NMA44736.1"/>
    <property type="molecule type" value="Genomic_DNA"/>
</dbReference>
<keyword evidence="2 4" id="KW-0067">ATP-binding</keyword>
<dbReference type="SUPFAM" id="SSF52540">
    <property type="entry name" value="P-loop containing nucleoside triphosphate hydrolases"/>
    <property type="match status" value="2"/>
</dbReference>
<evidence type="ECO:0000313" key="5">
    <source>
        <dbReference type="Proteomes" id="UP000526302"/>
    </source>
</evidence>
<reference evidence="4 5" key="1">
    <citation type="journal article" date="2020" name="Biotechnol. Biofuels">
        <title>New insights from the biogas microbiome by comprehensive genome-resolved metagenomics of nearly 1600 species originating from multiple anaerobic digesters.</title>
        <authorList>
            <person name="Campanaro S."/>
            <person name="Treu L."/>
            <person name="Rodriguez-R L.M."/>
            <person name="Kovalovszki A."/>
            <person name="Ziels R.M."/>
            <person name="Maus I."/>
            <person name="Zhu X."/>
            <person name="Kougias P.G."/>
            <person name="Basile A."/>
            <person name="Luo G."/>
            <person name="Schluter A."/>
            <person name="Konstantinidis K.T."/>
            <person name="Angelidaki I."/>
        </authorList>
    </citation>
    <scope>NUCLEOTIDE SEQUENCE [LARGE SCALE GENOMIC DNA]</scope>
    <source>
        <strain evidence="4">AS22ysBPME_79</strain>
    </source>
</reference>
<dbReference type="GO" id="GO:0016887">
    <property type="term" value="F:ATP hydrolysis activity"/>
    <property type="evidence" value="ECO:0007669"/>
    <property type="project" value="InterPro"/>
</dbReference>
<dbReference type="PROSITE" id="PS00211">
    <property type="entry name" value="ABC_TRANSPORTER_1"/>
    <property type="match status" value="1"/>
</dbReference>
<protein>
    <submittedName>
        <fullName evidence="4">ABC-F family ATP-binding cassette domain-containing protein</fullName>
    </submittedName>
</protein>
<dbReference type="GO" id="GO:0005524">
    <property type="term" value="F:ATP binding"/>
    <property type="evidence" value="ECO:0007669"/>
    <property type="project" value="UniProtKB-KW"/>
</dbReference>
<comment type="caution">
    <text evidence="4">The sequence shown here is derived from an EMBL/GenBank/DDBJ whole genome shotgun (WGS) entry which is preliminary data.</text>
</comment>
<dbReference type="Pfam" id="PF12848">
    <property type="entry name" value="ABC_tran_Xtn"/>
    <property type="match status" value="1"/>
</dbReference>
<dbReference type="CDD" id="cd03221">
    <property type="entry name" value="ABCF_EF-3"/>
    <property type="match status" value="2"/>
</dbReference>
<evidence type="ECO:0000256" key="2">
    <source>
        <dbReference type="ARBA" id="ARBA00022840"/>
    </source>
</evidence>
<dbReference type="Gene3D" id="3.40.50.300">
    <property type="entry name" value="P-loop containing nucleotide triphosphate hydrolases"/>
    <property type="match status" value="2"/>
</dbReference>
<gene>
    <name evidence="4" type="ORF">GX950_02930</name>
</gene>
<dbReference type="PANTHER" id="PTHR42855:SF2">
    <property type="entry name" value="DRUG RESISTANCE ABC TRANSPORTER,ATP-BINDING PROTEIN"/>
    <property type="match status" value="1"/>
</dbReference>
<dbReference type="InterPro" id="IPR017871">
    <property type="entry name" value="ABC_transporter-like_CS"/>
</dbReference>
<dbReference type="InterPro" id="IPR003439">
    <property type="entry name" value="ABC_transporter-like_ATP-bd"/>
</dbReference>
<dbReference type="Proteomes" id="UP000526302">
    <property type="component" value="Unassembled WGS sequence"/>
</dbReference>
<evidence type="ECO:0000313" key="4">
    <source>
        <dbReference type="EMBL" id="NMA44736.1"/>
    </source>
</evidence>
<evidence type="ECO:0000256" key="1">
    <source>
        <dbReference type="ARBA" id="ARBA00022741"/>
    </source>
</evidence>
<dbReference type="Pfam" id="PF00005">
    <property type="entry name" value="ABC_tran"/>
    <property type="match status" value="2"/>
</dbReference>
<feature type="domain" description="ABC transporter" evidence="3">
    <location>
        <begin position="323"/>
        <end position="523"/>
    </location>
</feature>
<dbReference type="InterPro" id="IPR051309">
    <property type="entry name" value="ABCF_ATPase"/>
</dbReference>
<dbReference type="PROSITE" id="PS50893">
    <property type="entry name" value="ABC_TRANSPORTER_2"/>
    <property type="match status" value="2"/>
</dbReference>
<sequence length="523" mass="59532">MSLSIKNLSINIGDREILNDQSVGFGKNAKVGLIGRNGVGKTTLLKAILGQVEYHGQISYHGRAAYFSQHIDLNKEVTAREIIGESATIHHQIDFESELKELEKLLTKPEVYEDQERVTKLTQKYVDLQTQMTKHQSTVPTNKIKSVLATLDVKEEWLDQKVSNLSTGQRAIIALAQILSSDAEILLLDEPTNHLDFKRLNILENFLKHYKGTVIIITHDRYFLNGTCNTIVKIENSKLIKYNGNYSAYLRMREETFLAQQKAYEREQEYLANERDKIARIGTSPLKVKQGKYRQKLLERREEIEKPDLDQTRFTAEIESKPIHANTVLELIDLSVGYDKPLISNINLQIGVNEKVILTGENGIGKSTLLKTIEGRIPALKGKVKLHSQGKMGYIDQELKDLKSNNTLYDEIHELTGDVAKTRQQLSIGGFYLEEDVFKPIKLLSLGEKARLNLIKVLIEKPNLLLLDEPTNHLDLDAREIIENAFLNYKGAILAISHDRYFIEKIANRVLKVENGEIKLIKQ</sequence>
<name>A0A7K4BZN3_9ARCH</name>
<evidence type="ECO:0000259" key="3">
    <source>
        <dbReference type="PROSITE" id="PS50893"/>
    </source>
</evidence>
<dbReference type="PANTHER" id="PTHR42855">
    <property type="entry name" value="ABC TRANSPORTER ATP-BINDING SUBUNIT"/>
    <property type="match status" value="1"/>
</dbReference>
<feature type="domain" description="ABC transporter" evidence="3">
    <location>
        <begin position="3"/>
        <end position="261"/>
    </location>
</feature>
<dbReference type="InterPro" id="IPR003593">
    <property type="entry name" value="AAA+_ATPase"/>
</dbReference>
<dbReference type="FunFam" id="3.40.50.300:FF:000011">
    <property type="entry name" value="Putative ABC transporter ATP-binding component"/>
    <property type="match status" value="1"/>
</dbReference>
<accession>A0A7K4BZN3</accession>
<organism evidence="4 5">
    <name type="scientific">Candidatus Iainarchaeum sp</name>
    <dbReference type="NCBI Taxonomy" id="3101447"/>
    <lineage>
        <taxon>Archaea</taxon>
        <taxon>Candidatus Iainarchaeota</taxon>
        <taxon>Candidatus Iainarchaeia</taxon>
        <taxon>Candidatus Iainarchaeales</taxon>
        <taxon>Candidatus Iainarchaeaceae</taxon>
        <taxon>Candidatus Iainarchaeum</taxon>
    </lineage>
</organism>